<dbReference type="PANTHER" id="PTHR31668:SF30">
    <property type="entry name" value="ZN(II)2CYS6 TRANSCRIPTION FACTOR (EUROFUNG)"/>
    <property type="match status" value="1"/>
</dbReference>
<evidence type="ECO:0000313" key="9">
    <source>
        <dbReference type="Proteomes" id="UP000184073"/>
    </source>
</evidence>
<dbReference type="InterPro" id="IPR050797">
    <property type="entry name" value="Carb_Metab_Trans_Reg"/>
</dbReference>
<dbReference type="STRING" id="1036611.A0A1L9PTN9"/>
<organism evidence="8 9">
    <name type="scientific">Aspergillus versicolor CBS 583.65</name>
    <dbReference type="NCBI Taxonomy" id="1036611"/>
    <lineage>
        <taxon>Eukaryota</taxon>
        <taxon>Fungi</taxon>
        <taxon>Dikarya</taxon>
        <taxon>Ascomycota</taxon>
        <taxon>Pezizomycotina</taxon>
        <taxon>Eurotiomycetes</taxon>
        <taxon>Eurotiomycetidae</taxon>
        <taxon>Eurotiales</taxon>
        <taxon>Aspergillaceae</taxon>
        <taxon>Aspergillus</taxon>
        <taxon>Aspergillus subgen. Nidulantes</taxon>
    </lineage>
</organism>
<evidence type="ECO:0000256" key="6">
    <source>
        <dbReference type="SAM" id="MobiDB-lite"/>
    </source>
</evidence>
<dbReference type="InterPro" id="IPR036864">
    <property type="entry name" value="Zn2-C6_fun-type_DNA-bd_sf"/>
</dbReference>
<dbReference type="GeneID" id="63725965"/>
<dbReference type="PROSITE" id="PS50048">
    <property type="entry name" value="ZN2_CY6_FUNGAL_2"/>
    <property type="match status" value="1"/>
</dbReference>
<name>A0A1L9PTN9_ASPVE</name>
<feature type="compositionally biased region" description="Polar residues" evidence="6">
    <location>
        <begin position="530"/>
        <end position="554"/>
    </location>
</feature>
<keyword evidence="5" id="KW-0539">Nucleus</keyword>
<dbReference type="Proteomes" id="UP000184073">
    <property type="component" value="Unassembled WGS sequence"/>
</dbReference>
<dbReference type="PROSITE" id="PS00463">
    <property type="entry name" value="ZN2_CY6_FUNGAL_1"/>
    <property type="match status" value="1"/>
</dbReference>
<dbReference type="Pfam" id="PF04082">
    <property type="entry name" value="Fungal_trans"/>
    <property type="match status" value="1"/>
</dbReference>
<dbReference type="OrthoDB" id="271595at2759"/>
<dbReference type="GO" id="GO:0006351">
    <property type="term" value="P:DNA-templated transcription"/>
    <property type="evidence" value="ECO:0007669"/>
    <property type="project" value="InterPro"/>
</dbReference>
<feature type="compositionally biased region" description="Polar residues" evidence="6">
    <location>
        <begin position="123"/>
        <end position="136"/>
    </location>
</feature>
<protein>
    <recommendedName>
        <fullName evidence="7">Zn(2)-C6 fungal-type domain-containing protein</fullName>
    </recommendedName>
</protein>
<dbReference type="SUPFAM" id="SSF57701">
    <property type="entry name" value="Zn2/Cys6 DNA-binding domain"/>
    <property type="match status" value="1"/>
</dbReference>
<feature type="domain" description="Zn(2)-C6 fungal-type" evidence="7">
    <location>
        <begin position="23"/>
        <end position="52"/>
    </location>
</feature>
<keyword evidence="1" id="KW-0479">Metal-binding</keyword>
<feature type="region of interest" description="Disordered" evidence="6">
    <location>
        <begin position="54"/>
        <end position="148"/>
    </location>
</feature>
<dbReference type="GO" id="GO:0003677">
    <property type="term" value="F:DNA binding"/>
    <property type="evidence" value="ECO:0007669"/>
    <property type="project" value="UniProtKB-KW"/>
</dbReference>
<keyword evidence="4" id="KW-0804">Transcription</keyword>
<gene>
    <name evidence="8" type="ORF">ASPVEDRAFT_31285</name>
</gene>
<evidence type="ECO:0000256" key="3">
    <source>
        <dbReference type="ARBA" id="ARBA00023125"/>
    </source>
</evidence>
<dbReference type="RefSeq" id="XP_040670615.1">
    <property type="nucleotide sequence ID" value="XM_040810454.1"/>
</dbReference>
<feature type="region of interest" description="Disordered" evidence="6">
    <location>
        <begin position="509"/>
        <end position="560"/>
    </location>
</feature>
<keyword evidence="9" id="KW-1185">Reference proteome</keyword>
<accession>A0A1L9PTN9</accession>
<proteinExistence type="predicted"/>
<keyword evidence="3" id="KW-0238">DNA-binding</keyword>
<feature type="compositionally biased region" description="Basic and acidic residues" evidence="6">
    <location>
        <begin position="515"/>
        <end position="529"/>
    </location>
</feature>
<evidence type="ECO:0000256" key="5">
    <source>
        <dbReference type="ARBA" id="ARBA00023242"/>
    </source>
</evidence>
<dbReference type="PANTHER" id="PTHR31668">
    <property type="entry name" value="GLUCOSE TRANSPORT TRANSCRIPTION REGULATOR RGT1-RELATED-RELATED"/>
    <property type="match status" value="1"/>
</dbReference>
<evidence type="ECO:0000313" key="8">
    <source>
        <dbReference type="EMBL" id="OJJ04853.1"/>
    </source>
</evidence>
<evidence type="ECO:0000256" key="4">
    <source>
        <dbReference type="ARBA" id="ARBA00023163"/>
    </source>
</evidence>
<dbReference type="GO" id="GO:0000981">
    <property type="term" value="F:DNA-binding transcription factor activity, RNA polymerase II-specific"/>
    <property type="evidence" value="ECO:0007669"/>
    <property type="project" value="InterPro"/>
</dbReference>
<dbReference type="AlphaFoldDB" id="A0A1L9PTN9"/>
<dbReference type="SMART" id="SM00066">
    <property type="entry name" value="GAL4"/>
    <property type="match status" value="1"/>
</dbReference>
<sequence>MGPPSSHTRSPSVQSPAKCATRACDQCRLRKTRCSLSRPCGLCVSMGFECTFLRPQKKRGPPAHVLMPESRVSQIRQQQDQSRGSGSRADLTFLTETEPHAPPTVPSLSPNQLDSGAGGQVLLPQSDQHQQASHYSDPSRKDYDNSLLGSAAPAAPAWNGAADLEYWLPDSFSSHPYPSFGFQGSNIFVKQSLPPIIDENVDVGLGNSAPFMPNDNLMGVRHAGEVGTLQTEFWPSYINEPSIIPWIDVYFDRLHPTLPVLNRSSLFTRIVQQEHRRNPQFGAMILSLCAFSLTQPIDISERPTSSSRADQAKVLVTEATRMRTSSDFGENPSIEAVLSSFFLFGYLFGSNQHNAARLRLREAMDLASTLGLNNPATYADCSTEEKGLWLRTYLVLSVTERAYALQRQHPISFTGRPLDIIRAADEIRNATQRLVSGIIVHTEKDAAGMIGLALLMEIFDAIDEDILICWNARCNVSTKHGDGKCHILTEAKALSIYQNLARVSDASRYRGGGRNSDRFEPEYLDESRRNSFSGGNNTNNDDQAISTNTPQRMSSRGEGEDINNEARILRDFVFLSETQCADILVTQKWVQDRVWNLCFSHGLLSSQPHPLHPGLSFRYAQQNAEKALRLCRLLRISALEAHGVGITQVEKLYNIATSALLTAHTEQGRAEGGLQMSESMRVLAGHYMKLMQTLRGGNHPYVAQYKANLASLGWVEGMDGHDL</sequence>
<dbReference type="InterPro" id="IPR007219">
    <property type="entry name" value="XnlR_reg_dom"/>
</dbReference>
<evidence type="ECO:0000259" key="7">
    <source>
        <dbReference type="PROSITE" id="PS50048"/>
    </source>
</evidence>
<dbReference type="VEuPathDB" id="FungiDB:ASPVEDRAFT_31285"/>
<keyword evidence="2" id="KW-0805">Transcription regulation</keyword>
<evidence type="ECO:0000256" key="1">
    <source>
        <dbReference type="ARBA" id="ARBA00022723"/>
    </source>
</evidence>
<feature type="compositionally biased region" description="Low complexity" evidence="6">
    <location>
        <begin position="70"/>
        <end position="88"/>
    </location>
</feature>
<dbReference type="EMBL" id="KV878132">
    <property type="protein sequence ID" value="OJJ04853.1"/>
    <property type="molecule type" value="Genomic_DNA"/>
</dbReference>
<dbReference type="GO" id="GO:0008270">
    <property type="term" value="F:zinc ion binding"/>
    <property type="evidence" value="ECO:0007669"/>
    <property type="project" value="InterPro"/>
</dbReference>
<dbReference type="CDD" id="cd12148">
    <property type="entry name" value="fungal_TF_MHR"/>
    <property type="match status" value="1"/>
</dbReference>
<dbReference type="Gene3D" id="4.10.240.10">
    <property type="entry name" value="Zn(2)-C6 fungal-type DNA-binding domain"/>
    <property type="match status" value="1"/>
</dbReference>
<evidence type="ECO:0000256" key="2">
    <source>
        <dbReference type="ARBA" id="ARBA00023015"/>
    </source>
</evidence>
<dbReference type="CDD" id="cd00067">
    <property type="entry name" value="GAL4"/>
    <property type="match status" value="1"/>
</dbReference>
<dbReference type="InterPro" id="IPR001138">
    <property type="entry name" value="Zn2Cys6_DnaBD"/>
</dbReference>
<reference evidence="9" key="1">
    <citation type="journal article" date="2017" name="Genome Biol.">
        <title>Comparative genomics reveals high biological diversity and specific adaptations in the industrially and medically important fungal genus Aspergillus.</title>
        <authorList>
            <person name="de Vries R.P."/>
            <person name="Riley R."/>
            <person name="Wiebenga A."/>
            <person name="Aguilar-Osorio G."/>
            <person name="Amillis S."/>
            <person name="Uchima C.A."/>
            <person name="Anderluh G."/>
            <person name="Asadollahi M."/>
            <person name="Askin M."/>
            <person name="Barry K."/>
            <person name="Battaglia E."/>
            <person name="Bayram O."/>
            <person name="Benocci T."/>
            <person name="Braus-Stromeyer S.A."/>
            <person name="Caldana C."/>
            <person name="Canovas D."/>
            <person name="Cerqueira G.C."/>
            <person name="Chen F."/>
            <person name="Chen W."/>
            <person name="Choi C."/>
            <person name="Clum A."/>
            <person name="Dos Santos R.A."/>
            <person name="Damasio A.R."/>
            <person name="Diallinas G."/>
            <person name="Emri T."/>
            <person name="Fekete E."/>
            <person name="Flipphi M."/>
            <person name="Freyberg S."/>
            <person name="Gallo A."/>
            <person name="Gournas C."/>
            <person name="Habgood R."/>
            <person name="Hainaut M."/>
            <person name="Harispe M.L."/>
            <person name="Henrissat B."/>
            <person name="Hilden K.S."/>
            <person name="Hope R."/>
            <person name="Hossain A."/>
            <person name="Karabika E."/>
            <person name="Karaffa L."/>
            <person name="Karanyi Z."/>
            <person name="Krasevec N."/>
            <person name="Kuo A."/>
            <person name="Kusch H."/>
            <person name="LaButti K."/>
            <person name="Lagendijk E.L."/>
            <person name="Lapidus A."/>
            <person name="Levasseur A."/>
            <person name="Lindquist E."/>
            <person name="Lipzen A."/>
            <person name="Logrieco A.F."/>
            <person name="MacCabe A."/>
            <person name="Maekelae M.R."/>
            <person name="Malavazi I."/>
            <person name="Melin P."/>
            <person name="Meyer V."/>
            <person name="Mielnichuk N."/>
            <person name="Miskei M."/>
            <person name="Molnar A.P."/>
            <person name="Mule G."/>
            <person name="Ngan C.Y."/>
            <person name="Orejas M."/>
            <person name="Orosz E."/>
            <person name="Ouedraogo J.P."/>
            <person name="Overkamp K.M."/>
            <person name="Park H.-S."/>
            <person name="Perrone G."/>
            <person name="Piumi F."/>
            <person name="Punt P.J."/>
            <person name="Ram A.F."/>
            <person name="Ramon A."/>
            <person name="Rauscher S."/>
            <person name="Record E."/>
            <person name="Riano-Pachon D.M."/>
            <person name="Robert V."/>
            <person name="Roehrig J."/>
            <person name="Ruller R."/>
            <person name="Salamov A."/>
            <person name="Salih N.S."/>
            <person name="Samson R.A."/>
            <person name="Sandor E."/>
            <person name="Sanguinetti M."/>
            <person name="Schuetze T."/>
            <person name="Sepcic K."/>
            <person name="Shelest E."/>
            <person name="Sherlock G."/>
            <person name="Sophianopoulou V."/>
            <person name="Squina F.M."/>
            <person name="Sun H."/>
            <person name="Susca A."/>
            <person name="Todd R.B."/>
            <person name="Tsang A."/>
            <person name="Unkles S.E."/>
            <person name="van de Wiele N."/>
            <person name="van Rossen-Uffink D."/>
            <person name="Oliveira J.V."/>
            <person name="Vesth T.C."/>
            <person name="Visser J."/>
            <person name="Yu J.-H."/>
            <person name="Zhou M."/>
            <person name="Andersen M.R."/>
            <person name="Archer D.B."/>
            <person name="Baker S.E."/>
            <person name="Benoit I."/>
            <person name="Brakhage A.A."/>
            <person name="Braus G.H."/>
            <person name="Fischer R."/>
            <person name="Frisvad J.C."/>
            <person name="Goldman G.H."/>
            <person name="Houbraken J."/>
            <person name="Oakley B."/>
            <person name="Pocsi I."/>
            <person name="Scazzocchio C."/>
            <person name="Seiboth B."/>
            <person name="vanKuyk P.A."/>
            <person name="Wortman J."/>
            <person name="Dyer P.S."/>
            <person name="Grigoriev I.V."/>
        </authorList>
    </citation>
    <scope>NUCLEOTIDE SEQUENCE [LARGE SCALE GENOMIC DNA]</scope>
    <source>
        <strain evidence="9">CBS 583.65</strain>
    </source>
</reference>
<dbReference type="Pfam" id="PF00172">
    <property type="entry name" value="Zn_clus"/>
    <property type="match status" value="1"/>
</dbReference>